<dbReference type="AlphaFoldDB" id="A0A8K1I7C6"/>
<sequence length="213" mass="23803">MLPKPCKRPSTLVGRGSRVISHERGRGRERIWAFWCSAFEYVTKGNMGSLIFFSLPPPPLRAAPPPGGVGARCARRRRAVGGAMAANFSDYSGDGDDRSSGTSFPVKTDSGMVFRIVRQLCPHTLIVRPKYPWLSVNSLVFSLRHWSLTVFTTLPSRLRYFSINGILEKSNYTSYRIRFLLYSIHNIRGASRGGSSTSFDIKTLPSPVLDKWS</sequence>
<proteinExistence type="predicted"/>
<gene>
    <name evidence="1" type="primary">orf213</name>
</gene>
<accession>A0A8K1I7C6</accession>
<dbReference type="GeneID" id="68665366"/>
<dbReference type="EMBL" id="MW538937">
    <property type="protein sequence ID" value="UBU98412.1"/>
    <property type="molecule type" value="Genomic_DNA"/>
</dbReference>
<evidence type="ECO:0000313" key="1">
    <source>
        <dbReference type="EMBL" id="UBU98412.1"/>
    </source>
</evidence>
<organism evidence="1">
    <name type="scientific">Morchella brunnea</name>
    <dbReference type="NCBI Taxonomy" id="1174671"/>
    <lineage>
        <taxon>Eukaryota</taxon>
        <taxon>Fungi</taxon>
        <taxon>Dikarya</taxon>
        <taxon>Ascomycota</taxon>
        <taxon>Pezizomycotina</taxon>
        <taxon>Pezizomycetes</taxon>
        <taxon>Pezizales</taxon>
        <taxon>Morchellaceae</taxon>
        <taxon>Morchella</taxon>
    </lineage>
</organism>
<reference evidence="1" key="1">
    <citation type="submission" date="2021-01" db="EMBL/GenBank/DDBJ databases">
        <authorList>
            <person name="Sun H.-H."/>
            <person name="Zhang S."/>
            <person name="Zhang Y.-J."/>
        </authorList>
    </citation>
    <scope>NUCLEOTIDE SEQUENCE</scope>
    <source>
        <strain evidence="1">CMM1</strain>
    </source>
</reference>
<geneLocation type="mitochondrion" evidence="1"/>
<name>A0A8K1I7C6_9PEZI</name>
<dbReference type="RefSeq" id="YP_010218809.1">
    <property type="nucleotide sequence ID" value="NC_058917.1"/>
</dbReference>
<protein>
    <submittedName>
        <fullName evidence="1">Uncharacterized protein</fullName>
    </submittedName>
</protein>
<keyword evidence="1" id="KW-0496">Mitochondrion</keyword>